<dbReference type="GO" id="GO:0003677">
    <property type="term" value="F:DNA binding"/>
    <property type="evidence" value="ECO:0007669"/>
    <property type="project" value="UniProtKB-KW"/>
</dbReference>
<dbReference type="AlphaFoldDB" id="X0TR68"/>
<dbReference type="Gene3D" id="3.90.580.10">
    <property type="entry name" value="Zinc finger, CHC2-type domain"/>
    <property type="match status" value="1"/>
</dbReference>
<keyword evidence="9" id="KW-0460">Magnesium</keyword>
<dbReference type="InterPro" id="IPR036977">
    <property type="entry name" value="DNA_primase_Znf_CHC2"/>
</dbReference>
<evidence type="ECO:0000256" key="7">
    <source>
        <dbReference type="ARBA" id="ARBA00022771"/>
    </source>
</evidence>
<evidence type="ECO:0000256" key="2">
    <source>
        <dbReference type="ARBA" id="ARBA00022478"/>
    </source>
</evidence>
<evidence type="ECO:0000313" key="13">
    <source>
        <dbReference type="EMBL" id="GAF96038.1"/>
    </source>
</evidence>
<reference evidence="13" key="1">
    <citation type="journal article" date="2014" name="Front. Microbiol.">
        <title>High frequency of phylogenetically diverse reductive dehalogenase-homologous genes in deep subseafloor sedimentary metagenomes.</title>
        <authorList>
            <person name="Kawai M."/>
            <person name="Futagami T."/>
            <person name="Toyoda A."/>
            <person name="Takaki Y."/>
            <person name="Nishi S."/>
            <person name="Hori S."/>
            <person name="Arai W."/>
            <person name="Tsubouchi T."/>
            <person name="Morono Y."/>
            <person name="Uchiyama I."/>
            <person name="Ito T."/>
            <person name="Fujiyama A."/>
            <person name="Inagaki F."/>
            <person name="Takami H."/>
        </authorList>
    </citation>
    <scope>NUCLEOTIDE SEQUENCE</scope>
    <source>
        <strain evidence="13">Expedition CK06-06</strain>
    </source>
</reference>
<keyword evidence="11" id="KW-0804">Transcription</keyword>
<dbReference type="GO" id="GO:0005737">
    <property type="term" value="C:cytoplasm"/>
    <property type="evidence" value="ECO:0007669"/>
    <property type="project" value="TreeGrafter"/>
</dbReference>
<dbReference type="FunFam" id="3.90.580.10:FF:000001">
    <property type="entry name" value="DNA primase"/>
    <property type="match status" value="1"/>
</dbReference>
<keyword evidence="2" id="KW-0240">DNA-directed RNA polymerase</keyword>
<gene>
    <name evidence="13" type="ORF">S01H1_23251</name>
</gene>
<dbReference type="GO" id="GO:0008270">
    <property type="term" value="F:zinc ion binding"/>
    <property type="evidence" value="ECO:0007669"/>
    <property type="project" value="UniProtKB-KW"/>
</dbReference>
<dbReference type="InterPro" id="IPR050219">
    <property type="entry name" value="DnaG_primase"/>
</dbReference>
<proteinExistence type="predicted"/>
<keyword evidence="6" id="KW-0479">Metal-binding</keyword>
<evidence type="ECO:0000256" key="8">
    <source>
        <dbReference type="ARBA" id="ARBA00022833"/>
    </source>
</evidence>
<evidence type="ECO:0000256" key="11">
    <source>
        <dbReference type="ARBA" id="ARBA00023163"/>
    </source>
</evidence>
<comment type="cofactor">
    <cofactor evidence="1">
        <name>Zn(2+)</name>
        <dbReference type="ChEBI" id="CHEBI:29105"/>
    </cofactor>
</comment>
<dbReference type="GO" id="GO:0000428">
    <property type="term" value="C:DNA-directed RNA polymerase complex"/>
    <property type="evidence" value="ECO:0007669"/>
    <property type="project" value="UniProtKB-KW"/>
</dbReference>
<accession>X0TR68</accession>
<dbReference type="PANTHER" id="PTHR30313">
    <property type="entry name" value="DNA PRIMASE"/>
    <property type="match status" value="1"/>
</dbReference>
<dbReference type="InterPro" id="IPR002694">
    <property type="entry name" value="Znf_CHC2"/>
</dbReference>
<dbReference type="GO" id="GO:0006269">
    <property type="term" value="P:DNA replication, synthesis of primer"/>
    <property type="evidence" value="ECO:0007669"/>
    <property type="project" value="TreeGrafter"/>
</dbReference>
<comment type="caution">
    <text evidence="13">The sequence shown here is derived from an EMBL/GenBank/DDBJ whole genome shotgun (WGS) entry which is preliminary data.</text>
</comment>
<evidence type="ECO:0000256" key="9">
    <source>
        <dbReference type="ARBA" id="ARBA00022842"/>
    </source>
</evidence>
<evidence type="ECO:0000256" key="10">
    <source>
        <dbReference type="ARBA" id="ARBA00023125"/>
    </source>
</evidence>
<keyword evidence="5" id="KW-0235">DNA replication</keyword>
<dbReference type="EMBL" id="BARS01013361">
    <property type="protein sequence ID" value="GAF96038.1"/>
    <property type="molecule type" value="Genomic_DNA"/>
</dbReference>
<keyword evidence="3" id="KW-0808">Transferase</keyword>
<evidence type="ECO:0000256" key="3">
    <source>
        <dbReference type="ARBA" id="ARBA00022679"/>
    </source>
</evidence>
<evidence type="ECO:0000256" key="5">
    <source>
        <dbReference type="ARBA" id="ARBA00022705"/>
    </source>
</evidence>
<evidence type="ECO:0000259" key="12">
    <source>
        <dbReference type="SMART" id="SM00400"/>
    </source>
</evidence>
<dbReference type="SMART" id="SM00400">
    <property type="entry name" value="ZnF_CHCC"/>
    <property type="match status" value="1"/>
</dbReference>
<dbReference type="PANTHER" id="PTHR30313:SF2">
    <property type="entry name" value="DNA PRIMASE"/>
    <property type="match status" value="1"/>
</dbReference>
<keyword evidence="8" id="KW-0862">Zinc</keyword>
<keyword evidence="4" id="KW-0548">Nucleotidyltransferase</keyword>
<feature type="domain" description="Zinc finger CHC2-type" evidence="12">
    <location>
        <begin position="32"/>
        <end position="86"/>
    </location>
</feature>
<dbReference type="SUPFAM" id="SSF57783">
    <property type="entry name" value="Zinc beta-ribbon"/>
    <property type="match status" value="1"/>
</dbReference>
<protein>
    <recommendedName>
        <fullName evidence="12">Zinc finger CHC2-type domain-containing protein</fullName>
    </recommendedName>
</protein>
<dbReference type="Pfam" id="PF01807">
    <property type="entry name" value="Zn_ribbon_DnaG"/>
    <property type="match status" value="1"/>
</dbReference>
<keyword evidence="7" id="KW-0863">Zinc-finger</keyword>
<organism evidence="13">
    <name type="scientific">marine sediment metagenome</name>
    <dbReference type="NCBI Taxonomy" id="412755"/>
    <lineage>
        <taxon>unclassified sequences</taxon>
        <taxon>metagenomes</taxon>
        <taxon>ecological metagenomes</taxon>
    </lineage>
</organism>
<evidence type="ECO:0000256" key="4">
    <source>
        <dbReference type="ARBA" id="ARBA00022695"/>
    </source>
</evidence>
<sequence length="133" mass="15237">MISSPVDEIKNRLDIVEVIGNYIRLQKAGRNYKALCPFHSEKMPSFVVSPEKQMWHCFGCNKGGSIFDFVMEMEGVEFGDALRMLAQRAGVELKKVDPKLKTERSRLYEICYLANQFFIKQLVASQAGKKIQQ</sequence>
<name>X0TR68_9ZZZZ</name>
<evidence type="ECO:0000256" key="1">
    <source>
        <dbReference type="ARBA" id="ARBA00001947"/>
    </source>
</evidence>
<dbReference type="GO" id="GO:0003899">
    <property type="term" value="F:DNA-directed RNA polymerase activity"/>
    <property type="evidence" value="ECO:0007669"/>
    <property type="project" value="InterPro"/>
</dbReference>
<keyword evidence="10" id="KW-0238">DNA-binding</keyword>
<feature type="non-terminal residue" evidence="13">
    <location>
        <position position="133"/>
    </location>
</feature>
<evidence type="ECO:0000256" key="6">
    <source>
        <dbReference type="ARBA" id="ARBA00022723"/>
    </source>
</evidence>